<dbReference type="RefSeq" id="WP_266179464.1">
    <property type="nucleotide sequence ID" value="NZ_JAPKNE010000005.1"/>
</dbReference>
<keyword evidence="1" id="KW-1133">Transmembrane helix</keyword>
<protein>
    <submittedName>
        <fullName evidence="2">Uncharacterized protein</fullName>
    </submittedName>
</protein>
<keyword evidence="1" id="KW-0812">Transmembrane</keyword>
<feature type="transmembrane region" description="Helical" evidence="1">
    <location>
        <begin position="12"/>
        <end position="43"/>
    </location>
</feature>
<comment type="caution">
    <text evidence="2">The sequence shown here is derived from an EMBL/GenBank/DDBJ whole genome shotgun (WGS) entry which is preliminary data.</text>
</comment>
<keyword evidence="1" id="KW-0472">Membrane</keyword>
<reference evidence="2" key="1">
    <citation type="submission" date="2022-11" db="EMBL/GenBank/DDBJ databases">
        <title>Biodiversity and phylogenetic relationships of bacteria.</title>
        <authorList>
            <person name="Machado R.A.R."/>
            <person name="Bhat A."/>
            <person name="Loulou A."/>
            <person name="Kallel S."/>
        </authorList>
    </citation>
    <scope>NUCLEOTIDE SEQUENCE</scope>
    <source>
        <strain evidence="2">E-TC7</strain>
    </source>
</reference>
<name>A0ABT3W0H9_9ENTR</name>
<gene>
    <name evidence="2" type="ORF">OSH03_15005</name>
</gene>
<feature type="transmembrane region" description="Helical" evidence="1">
    <location>
        <begin position="55"/>
        <end position="79"/>
    </location>
</feature>
<proteinExistence type="predicted"/>
<sequence>MKYSSRVLIGHIVISACIFLFSIIGFAIASFAMKFTFSLLVWLSDGKFDLPLYEILRSIKIGSVGGGVLGIGIVLFRLFKLKGF</sequence>
<dbReference type="EMBL" id="JAPKNE010000005">
    <property type="protein sequence ID" value="MCX5575268.1"/>
    <property type="molecule type" value="Genomic_DNA"/>
</dbReference>
<dbReference type="Proteomes" id="UP001146015">
    <property type="component" value="Unassembled WGS sequence"/>
</dbReference>
<evidence type="ECO:0000313" key="3">
    <source>
        <dbReference type="Proteomes" id="UP001146015"/>
    </source>
</evidence>
<dbReference type="PROSITE" id="PS51257">
    <property type="entry name" value="PROKAR_LIPOPROTEIN"/>
    <property type="match status" value="1"/>
</dbReference>
<accession>A0ABT3W0H9</accession>
<keyword evidence="3" id="KW-1185">Reference proteome</keyword>
<evidence type="ECO:0000313" key="2">
    <source>
        <dbReference type="EMBL" id="MCX5575268.1"/>
    </source>
</evidence>
<evidence type="ECO:0000256" key="1">
    <source>
        <dbReference type="SAM" id="Phobius"/>
    </source>
</evidence>
<organism evidence="2 3">
    <name type="scientific">Enterobacter nematophilus</name>
    <dbReference type="NCBI Taxonomy" id="2994648"/>
    <lineage>
        <taxon>Bacteria</taxon>
        <taxon>Pseudomonadati</taxon>
        <taxon>Pseudomonadota</taxon>
        <taxon>Gammaproteobacteria</taxon>
        <taxon>Enterobacterales</taxon>
        <taxon>Enterobacteriaceae</taxon>
        <taxon>Enterobacter</taxon>
    </lineage>
</organism>